<evidence type="ECO:0000256" key="10">
    <source>
        <dbReference type="RuleBase" id="RU000304"/>
    </source>
</evidence>
<dbReference type="SUPFAM" id="SSF56112">
    <property type="entry name" value="Protein kinase-like (PK-like)"/>
    <property type="match status" value="1"/>
</dbReference>
<evidence type="ECO:0000256" key="2">
    <source>
        <dbReference type="ARBA" id="ARBA00022527"/>
    </source>
</evidence>
<dbReference type="SMART" id="SM00220">
    <property type="entry name" value="S_TKc"/>
    <property type="match status" value="1"/>
</dbReference>
<evidence type="ECO:0000256" key="11">
    <source>
        <dbReference type="SAM" id="MobiDB-lite"/>
    </source>
</evidence>
<gene>
    <name evidence="13" type="ORF">Plec18167_001902</name>
</gene>
<evidence type="ECO:0000256" key="4">
    <source>
        <dbReference type="ARBA" id="ARBA00022741"/>
    </source>
</evidence>
<feature type="region of interest" description="Disordered" evidence="11">
    <location>
        <begin position="18"/>
        <end position="45"/>
    </location>
</feature>
<evidence type="ECO:0000259" key="12">
    <source>
        <dbReference type="PROSITE" id="PS50011"/>
    </source>
</evidence>
<dbReference type="PANTHER" id="PTHR47634:SF9">
    <property type="entry name" value="PROTEIN KINASE DOMAIN-CONTAINING PROTEIN-RELATED"/>
    <property type="match status" value="1"/>
</dbReference>
<reference evidence="13 14" key="1">
    <citation type="journal article" date="2024" name="IMA Fungus">
        <title>IMA Genome - F19 : A genome assembly and annotation guide to empower mycologists, including annotated draft genome sequences of Ceratocystis pirilliformis, Diaporthe australafricana, Fusarium ophioides, Paecilomyces lecythidis, and Sporothrix stenoceras.</title>
        <authorList>
            <person name="Aylward J."/>
            <person name="Wilson A.M."/>
            <person name="Visagie C.M."/>
            <person name="Spraker J."/>
            <person name="Barnes I."/>
            <person name="Buitendag C."/>
            <person name="Ceriani C."/>
            <person name="Del Mar Angel L."/>
            <person name="du Plessis D."/>
            <person name="Fuchs T."/>
            <person name="Gasser K."/>
            <person name="Kramer D."/>
            <person name="Li W."/>
            <person name="Munsamy K."/>
            <person name="Piso A."/>
            <person name="Price J.L."/>
            <person name="Sonnekus B."/>
            <person name="Thomas C."/>
            <person name="van der Nest A."/>
            <person name="van Dijk A."/>
            <person name="van Heerden A."/>
            <person name="van Vuuren N."/>
            <person name="Yilmaz N."/>
            <person name="Duong T.A."/>
            <person name="van der Merwe N.A."/>
            <person name="Wingfield M.J."/>
            <person name="Wingfield B.D."/>
        </authorList>
    </citation>
    <scope>NUCLEOTIDE SEQUENCE [LARGE SCALE GENOMIC DNA]</scope>
    <source>
        <strain evidence="13 14">CMW 18167</strain>
    </source>
</reference>
<dbReference type="InterPro" id="IPR000719">
    <property type="entry name" value="Prot_kinase_dom"/>
</dbReference>
<evidence type="ECO:0000256" key="3">
    <source>
        <dbReference type="ARBA" id="ARBA00022679"/>
    </source>
</evidence>
<comment type="caution">
    <text evidence="13">The sequence shown here is derived from an EMBL/GenBank/DDBJ whole genome shotgun (WGS) entry which is preliminary data.</text>
</comment>
<evidence type="ECO:0000256" key="5">
    <source>
        <dbReference type="ARBA" id="ARBA00022777"/>
    </source>
</evidence>
<evidence type="ECO:0000256" key="7">
    <source>
        <dbReference type="ARBA" id="ARBA00047899"/>
    </source>
</evidence>
<evidence type="ECO:0000313" key="14">
    <source>
        <dbReference type="Proteomes" id="UP001583193"/>
    </source>
</evidence>
<keyword evidence="3" id="KW-0808">Transferase</keyword>
<name>A0ABR3YB67_9EURO</name>
<keyword evidence="2 10" id="KW-0723">Serine/threonine-protein kinase</keyword>
<dbReference type="InterPro" id="IPR051334">
    <property type="entry name" value="SRPK"/>
</dbReference>
<dbReference type="InterPro" id="IPR017441">
    <property type="entry name" value="Protein_kinase_ATP_BS"/>
</dbReference>
<dbReference type="EMBL" id="JAVDPF010000003">
    <property type="protein sequence ID" value="KAL1885245.1"/>
    <property type="molecule type" value="Genomic_DNA"/>
</dbReference>
<dbReference type="Proteomes" id="UP001583193">
    <property type="component" value="Unassembled WGS sequence"/>
</dbReference>
<evidence type="ECO:0000256" key="1">
    <source>
        <dbReference type="ARBA" id="ARBA00012513"/>
    </source>
</evidence>
<evidence type="ECO:0000313" key="13">
    <source>
        <dbReference type="EMBL" id="KAL1885245.1"/>
    </source>
</evidence>
<dbReference type="EC" id="2.7.11.1" evidence="1"/>
<organism evidence="13 14">
    <name type="scientific">Paecilomyces lecythidis</name>
    <dbReference type="NCBI Taxonomy" id="3004212"/>
    <lineage>
        <taxon>Eukaryota</taxon>
        <taxon>Fungi</taxon>
        <taxon>Dikarya</taxon>
        <taxon>Ascomycota</taxon>
        <taxon>Pezizomycotina</taxon>
        <taxon>Eurotiomycetes</taxon>
        <taxon>Eurotiomycetidae</taxon>
        <taxon>Eurotiales</taxon>
        <taxon>Thermoascaceae</taxon>
        <taxon>Paecilomyces</taxon>
    </lineage>
</organism>
<dbReference type="PROSITE" id="PS00108">
    <property type="entry name" value="PROTEIN_KINASE_ST"/>
    <property type="match status" value="1"/>
</dbReference>
<dbReference type="Gene3D" id="1.10.510.10">
    <property type="entry name" value="Transferase(Phosphotransferase) domain 1"/>
    <property type="match status" value="1"/>
</dbReference>
<dbReference type="PANTHER" id="PTHR47634">
    <property type="entry name" value="PROTEIN KINASE DOMAIN-CONTAINING PROTEIN-RELATED"/>
    <property type="match status" value="1"/>
</dbReference>
<keyword evidence="4 9" id="KW-0547">Nucleotide-binding</keyword>
<feature type="binding site" evidence="9">
    <location>
        <position position="96"/>
    </location>
    <ligand>
        <name>ATP</name>
        <dbReference type="ChEBI" id="CHEBI:30616"/>
    </ligand>
</feature>
<keyword evidence="6 9" id="KW-0067">ATP-binding</keyword>
<dbReference type="InterPro" id="IPR011009">
    <property type="entry name" value="Kinase-like_dom_sf"/>
</dbReference>
<keyword evidence="14" id="KW-1185">Reference proteome</keyword>
<comment type="similarity">
    <text evidence="10">Belongs to the protein kinase superfamily.</text>
</comment>
<evidence type="ECO:0000256" key="8">
    <source>
        <dbReference type="ARBA" id="ARBA00048679"/>
    </source>
</evidence>
<evidence type="ECO:0000256" key="9">
    <source>
        <dbReference type="PROSITE-ProRule" id="PRU10141"/>
    </source>
</evidence>
<accession>A0ABR3YB67</accession>
<dbReference type="Pfam" id="PF00069">
    <property type="entry name" value="Pkinase"/>
    <property type="match status" value="2"/>
</dbReference>
<keyword evidence="5" id="KW-0418">Kinase</keyword>
<dbReference type="PROSITE" id="PS00107">
    <property type="entry name" value="PROTEIN_KINASE_ATP"/>
    <property type="match status" value="1"/>
</dbReference>
<proteinExistence type="inferred from homology"/>
<protein>
    <recommendedName>
        <fullName evidence="1">non-specific serine/threonine protein kinase</fullName>
        <ecNumber evidence="1">2.7.11.1</ecNumber>
    </recommendedName>
</protein>
<sequence length="449" mass="51578">MESMISNILNIFPTWLKPSRPEAHQDETPLSNDHPIDEETVPGYDSTEYCPVGPGDVFHDRYKMVTKVGWGGSSTVWLARDTKRHIFQRPRFVAVKVHNSSGGNSTDAAEERNLEEYIALRNRQHQGHAFIRTHIDVFEVPGLGRWHLCLVYEPMREPIWQLRQRFPGGRFPPALVKAYYFILLHGLDYLHTECGIVHTDLKLENILVSCENPATIKQFAEKQMKRGMQRKIDSTGRAVYLSTGDFGALNIASLRLLVPMITDFGHAQRLPALASGFSAIQPDQYRAPEVILGCGWTYSADIWNLGLLMWNLLEGKDLFSQVHDDQGRYSSWIHLAEMVAVLGLPPRRMLDLSNERLNYKWQQPIENPEGELCYRPREYFGGPFFDRKGAFLDKKLIPNRKLEDTLPSLSVEERTTFLEFARKMIQWALEERKTAVQLLSDPFFDGLCE</sequence>
<dbReference type="InterPro" id="IPR008271">
    <property type="entry name" value="Ser/Thr_kinase_AS"/>
</dbReference>
<dbReference type="PROSITE" id="PS50011">
    <property type="entry name" value="PROTEIN_KINASE_DOM"/>
    <property type="match status" value="1"/>
</dbReference>
<comment type="catalytic activity">
    <reaction evidence="7">
        <text>L-threonyl-[protein] + ATP = O-phospho-L-threonyl-[protein] + ADP + H(+)</text>
        <dbReference type="Rhea" id="RHEA:46608"/>
        <dbReference type="Rhea" id="RHEA-COMP:11060"/>
        <dbReference type="Rhea" id="RHEA-COMP:11605"/>
        <dbReference type="ChEBI" id="CHEBI:15378"/>
        <dbReference type="ChEBI" id="CHEBI:30013"/>
        <dbReference type="ChEBI" id="CHEBI:30616"/>
        <dbReference type="ChEBI" id="CHEBI:61977"/>
        <dbReference type="ChEBI" id="CHEBI:456216"/>
        <dbReference type="EC" id="2.7.11.1"/>
    </reaction>
</comment>
<comment type="catalytic activity">
    <reaction evidence="8">
        <text>L-seryl-[protein] + ATP = O-phospho-L-seryl-[protein] + ADP + H(+)</text>
        <dbReference type="Rhea" id="RHEA:17989"/>
        <dbReference type="Rhea" id="RHEA-COMP:9863"/>
        <dbReference type="Rhea" id="RHEA-COMP:11604"/>
        <dbReference type="ChEBI" id="CHEBI:15378"/>
        <dbReference type="ChEBI" id="CHEBI:29999"/>
        <dbReference type="ChEBI" id="CHEBI:30616"/>
        <dbReference type="ChEBI" id="CHEBI:83421"/>
        <dbReference type="ChEBI" id="CHEBI:456216"/>
        <dbReference type="EC" id="2.7.11.1"/>
    </reaction>
</comment>
<dbReference type="Gene3D" id="3.30.200.20">
    <property type="entry name" value="Phosphorylase Kinase, domain 1"/>
    <property type="match status" value="1"/>
</dbReference>
<evidence type="ECO:0000256" key="6">
    <source>
        <dbReference type="ARBA" id="ARBA00022840"/>
    </source>
</evidence>
<feature type="domain" description="Protein kinase" evidence="12">
    <location>
        <begin position="62"/>
        <end position="444"/>
    </location>
</feature>